<dbReference type="GO" id="GO:0005886">
    <property type="term" value="C:plasma membrane"/>
    <property type="evidence" value="ECO:0007669"/>
    <property type="project" value="UniProtKB-SubCell"/>
</dbReference>
<comment type="subcellular location">
    <subcellularLocation>
        <location evidence="1">Cell membrane</location>
        <topology evidence="1">Multi-pass membrane protein</topology>
    </subcellularLocation>
</comment>
<dbReference type="Proteomes" id="UP000307169">
    <property type="component" value="Unassembled WGS sequence"/>
</dbReference>
<feature type="non-terminal residue" evidence="9">
    <location>
        <position position="124"/>
    </location>
</feature>
<keyword evidence="2" id="KW-0813">Transport</keyword>
<dbReference type="Pfam" id="PF00083">
    <property type="entry name" value="Sugar_tr"/>
    <property type="match status" value="1"/>
</dbReference>
<evidence type="ECO:0000256" key="1">
    <source>
        <dbReference type="ARBA" id="ARBA00004651"/>
    </source>
</evidence>
<dbReference type="Gene3D" id="1.20.1250.20">
    <property type="entry name" value="MFS general substrate transporter like domains"/>
    <property type="match status" value="1"/>
</dbReference>
<evidence type="ECO:0000256" key="5">
    <source>
        <dbReference type="ARBA" id="ARBA00022989"/>
    </source>
</evidence>
<dbReference type="PROSITE" id="PS50850">
    <property type="entry name" value="MFS"/>
    <property type="match status" value="1"/>
</dbReference>
<name>A0A4T0NDR5_9BASI</name>
<evidence type="ECO:0000256" key="7">
    <source>
        <dbReference type="SAM" id="Phobius"/>
    </source>
</evidence>
<keyword evidence="4 7" id="KW-0812">Transmembrane</keyword>
<dbReference type="InterPro" id="IPR050814">
    <property type="entry name" value="Myo-inositol_Transporter"/>
</dbReference>
<dbReference type="EMBL" id="SPRH01000130">
    <property type="protein sequence ID" value="TIB94881.1"/>
    <property type="molecule type" value="Genomic_DNA"/>
</dbReference>
<dbReference type="PANTHER" id="PTHR48020:SF12">
    <property type="entry name" value="PROTON MYO-INOSITOL COTRANSPORTER"/>
    <property type="match status" value="1"/>
</dbReference>
<keyword evidence="6 7" id="KW-0472">Membrane</keyword>
<sequence length="124" mass="13599">MTKKFTLEDKKRFNGAIEHVEDINSNTNAKSAFVDVDEKLLISEDHPVYSIRMLNSSCCWIYGYETGIIGSITVAVGMDLGVDINQSENSDKKEVITAMTGAGAFICSIFAGALSDKIGRKWVL</sequence>
<evidence type="ECO:0000256" key="4">
    <source>
        <dbReference type="ARBA" id="ARBA00022692"/>
    </source>
</evidence>
<dbReference type="InterPro" id="IPR005828">
    <property type="entry name" value="MFS_sugar_transport-like"/>
</dbReference>
<feature type="transmembrane region" description="Helical" evidence="7">
    <location>
        <begin position="95"/>
        <end position="114"/>
    </location>
</feature>
<keyword evidence="3" id="KW-1003">Cell membrane</keyword>
<evidence type="ECO:0000256" key="6">
    <source>
        <dbReference type="ARBA" id="ARBA00023136"/>
    </source>
</evidence>
<dbReference type="InterPro" id="IPR036259">
    <property type="entry name" value="MFS_trans_sf"/>
</dbReference>
<evidence type="ECO:0000313" key="10">
    <source>
        <dbReference type="Proteomes" id="UP000307169"/>
    </source>
</evidence>
<feature type="domain" description="Major facilitator superfamily (MFS) profile" evidence="8">
    <location>
        <begin position="51"/>
        <end position="124"/>
    </location>
</feature>
<dbReference type="InterPro" id="IPR020846">
    <property type="entry name" value="MFS_dom"/>
</dbReference>
<evidence type="ECO:0000256" key="2">
    <source>
        <dbReference type="ARBA" id="ARBA00022448"/>
    </source>
</evidence>
<evidence type="ECO:0000313" key="9">
    <source>
        <dbReference type="EMBL" id="TIB94881.1"/>
    </source>
</evidence>
<dbReference type="PANTHER" id="PTHR48020">
    <property type="entry name" value="PROTON MYO-INOSITOL COTRANSPORTER"/>
    <property type="match status" value="1"/>
</dbReference>
<evidence type="ECO:0000259" key="8">
    <source>
        <dbReference type="PROSITE" id="PS50850"/>
    </source>
</evidence>
<evidence type="ECO:0000256" key="3">
    <source>
        <dbReference type="ARBA" id="ARBA00022475"/>
    </source>
</evidence>
<proteinExistence type="predicted"/>
<protein>
    <recommendedName>
        <fullName evidence="8">Major facilitator superfamily (MFS) profile domain-containing protein</fullName>
    </recommendedName>
</protein>
<accession>A0A4T0NDR5</accession>
<dbReference type="GO" id="GO:0022857">
    <property type="term" value="F:transmembrane transporter activity"/>
    <property type="evidence" value="ECO:0007669"/>
    <property type="project" value="InterPro"/>
</dbReference>
<dbReference type="SUPFAM" id="SSF103473">
    <property type="entry name" value="MFS general substrate transporter"/>
    <property type="match status" value="1"/>
</dbReference>
<reference evidence="9 10" key="1">
    <citation type="submission" date="2019-03" db="EMBL/GenBank/DDBJ databases">
        <title>Sequencing 25 genomes of Wallemia mellicola.</title>
        <authorList>
            <person name="Gostincar C."/>
        </authorList>
    </citation>
    <scope>NUCLEOTIDE SEQUENCE [LARGE SCALE GENOMIC DNA]</scope>
    <source>
        <strain evidence="9 10">EXF-1262</strain>
    </source>
</reference>
<comment type="caution">
    <text evidence="9">The sequence shown here is derived from an EMBL/GenBank/DDBJ whole genome shotgun (WGS) entry which is preliminary data.</text>
</comment>
<gene>
    <name evidence="9" type="ORF">E3Q17_04432</name>
</gene>
<keyword evidence="5 7" id="KW-1133">Transmembrane helix</keyword>
<organism evidence="9 10">
    <name type="scientific">Wallemia mellicola</name>
    <dbReference type="NCBI Taxonomy" id="1708541"/>
    <lineage>
        <taxon>Eukaryota</taxon>
        <taxon>Fungi</taxon>
        <taxon>Dikarya</taxon>
        <taxon>Basidiomycota</taxon>
        <taxon>Wallemiomycotina</taxon>
        <taxon>Wallemiomycetes</taxon>
        <taxon>Wallemiales</taxon>
        <taxon>Wallemiaceae</taxon>
        <taxon>Wallemia</taxon>
    </lineage>
</organism>
<dbReference type="AlphaFoldDB" id="A0A4T0NDR5"/>